<dbReference type="Proteomes" id="UP000006727">
    <property type="component" value="Chromosome 24"/>
</dbReference>
<evidence type="ECO:0000256" key="9">
    <source>
        <dbReference type="RuleBase" id="RU367010"/>
    </source>
</evidence>
<proteinExistence type="inferred from homology"/>
<keyword evidence="7 9" id="KW-0496">Mitochondrion</keyword>
<dbReference type="Gene3D" id="3.30.160.190">
    <property type="entry name" value="atu1810 like domain"/>
    <property type="match status" value="1"/>
</dbReference>
<dbReference type="EnsemblPlants" id="Pp3c24_19370V3.1">
    <property type="protein sequence ID" value="Pp3c24_19370V3.1"/>
    <property type="gene ID" value="Pp3c24_19370"/>
</dbReference>
<evidence type="ECO:0000313" key="11">
    <source>
        <dbReference type="EnsemblPlants" id="Pp3c24_19370V3.1"/>
    </source>
</evidence>
<keyword evidence="12" id="KW-1185">Reference proteome</keyword>
<dbReference type="GO" id="GO:0005743">
    <property type="term" value="C:mitochondrial inner membrane"/>
    <property type="evidence" value="ECO:0007669"/>
    <property type="project" value="UniProtKB-SubCell"/>
</dbReference>
<comment type="similarity">
    <text evidence="1 9">Belongs to the complex I NDUFS4 subunit family.</text>
</comment>
<dbReference type="KEGG" id="ppp:112276645"/>
<dbReference type="PANTHER" id="PTHR12219:SF8">
    <property type="entry name" value="NADH DEHYDROGENASE [UBIQUINONE] IRON-SULFUR PROTEIN 4, MITOCHONDRIAL"/>
    <property type="match status" value="1"/>
</dbReference>
<keyword evidence="5 9" id="KW-0809">Transit peptide</keyword>
<evidence type="ECO:0000256" key="3">
    <source>
        <dbReference type="ARBA" id="ARBA00022660"/>
    </source>
</evidence>
<keyword evidence="3 9" id="KW-0679">Respiratory chain</keyword>
<evidence type="ECO:0000256" key="1">
    <source>
        <dbReference type="ARBA" id="ARBA00005882"/>
    </source>
</evidence>
<evidence type="ECO:0000313" key="12">
    <source>
        <dbReference type="Proteomes" id="UP000006727"/>
    </source>
</evidence>
<dbReference type="PaxDb" id="3218-PP1S101_162V6.1"/>
<evidence type="ECO:0000256" key="2">
    <source>
        <dbReference type="ARBA" id="ARBA00022448"/>
    </source>
</evidence>
<dbReference type="PANTHER" id="PTHR12219">
    <property type="entry name" value="NADH-UBIQUINONE OXIDOREDUCTASE"/>
    <property type="match status" value="1"/>
</dbReference>
<dbReference type="InterPro" id="IPR038532">
    <property type="entry name" value="NDUFS4-like_sf"/>
</dbReference>
<evidence type="ECO:0000256" key="6">
    <source>
        <dbReference type="ARBA" id="ARBA00022982"/>
    </source>
</evidence>
<dbReference type="OrthoDB" id="3089at2759"/>
<accession>A0A2K1IHE4</accession>
<dbReference type="GeneID" id="112276645"/>
<dbReference type="Gramene" id="Pp3c24_19370V3.2">
    <property type="protein sequence ID" value="Pp3c24_19370V3.2"/>
    <property type="gene ID" value="Pp3c24_19370"/>
</dbReference>
<dbReference type="FunCoup" id="A0A2K1IHE4">
    <property type="interactions" value="4226"/>
</dbReference>
<evidence type="ECO:0000256" key="7">
    <source>
        <dbReference type="ARBA" id="ARBA00023128"/>
    </source>
</evidence>
<reference evidence="10 12" key="2">
    <citation type="journal article" date="2018" name="Plant J.">
        <title>The Physcomitrella patens chromosome-scale assembly reveals moss genome structure and evolution.</title>
        <authorList>
            <person name="Lang D."/>
            <person name="Ullrich K.K."/>
            <person name="Murat F."/>
            <person name="Fuchs J."/>
            <person name="Jenkins J."/>
            <person name="Haas F.B."/>
            <person name="Piednoel M."/>
            <person name="Gundlach H."/>
            <person name="Van Bel M."/>
            <person name="Meyberg R."/>
            <person name="Vives C."/>
            <person name="Morata J."/>
            <person name="Symeonidi A."/>
            <person name="Hiss M."/>
            <person name="Muchero W."/>
            <person name="Kamisugi Y."/>
            <person name="Saleh O."/>
            <person name="Blanc G."/>
            <person name="Decker E.L."/>
            <person name="van Gessel N."/>
            <person name="Grimwood J."/>
            <person name="Hayes R.D."/>
            <person name="Graham S.W."/>
            <person name="Gunter L.E."/>
            <person name="McDaniel S.F."/>
            <person name="Hoernstein S.N.W."/>
            <person name="Larsson A."/>
            <person name="Li F.W."/>
            <person name="Perroud P.F."/>
            <person name="Phillips J."/>
            <person name="Ranjan P."/>
            <person name="Rokshar D.S."/>
            <person name="Rothfels C.J."/>
            <person name="Schneider L."/>
            <person name="Shu S."/>
            <person name="Stevenson D.W."/>
            <person name="Thummler F."/>
            <person name="Tillich M."/>
            <person name="Villarreal Aguilar J.C."/>
            <person name="Widiez T."/>
            <person name="Wong G.K."/>
            <person name="Wymore A."/>
            <person name="Zhang Y."/>
            <person name="Zimmer A.D."/>
            <person name="Quatrano R.S."/>
            <person name="Mayer K.F.X."/>
            <person name="Goodstein D."/>
            <person name="Casacuberta J.M."/>
            <person name="Vandepoele K."/>
            <person name="Reski R."/>
            <person name="Cuming A.C."/>
            <person name="Tuskan G.A."/>
            <person name="Maumus F."/>
            <person name="Salse J."/>
            <person name="Schmutz J."/>
            <person name="Rensing S.A."/>
        </authorList>
    </citation>
    <scope>NUCLEOTIDE SEQUENCE [LARGE SCALE GENOMIC DNA]</scope>
    <source>
        <strain evidence="11 12">cv. Gransden 2004</strain>
    </source>
</reference>
<dbReference type="OMA" id="QNFARAN"/>
<dbReference type="EMBL" id="ABEU02000024">
    <property type="protein sequence ID" value="PNR28688.1"/>
    <property type="molecule type" value="Genomic_DNA"/>
</dbReference>
<protein>
    <recommendedName>
        <fullName evidence="9">NADH dehydrogenase [ubiquinone] iron-sulfur protein 4, mitochondrial</fullName>
    </recommendedName>
</protein>
<evidence type="ECO:0000313" key="10">
    <source>
        <dbReference type="EMBL" id="PNR28688.1"/>
    </source>
</evidence>
<keyword evidence="8 9" id="KW-0472">Membrane</keyword>
<keyword evidence="6 9" id="KW-0249">Electron transport</keyword>
<comment type="function">
    <text evidence="9">Accessory subunit of the mitochondrial membrane respiratory chain NADH dehydrogenase (Complex I), that is believed not to be involved in catalysis. Complex I functions in the transfer of electrons from NADH to the respiratory chain. The immediate electron acceptor for the enzyme is believed to be ubiquinone.</text>
</comment>
<dbReference type="Gramene" id="Pp3c24_19370V3.1">
    <property type="protein sequence ID" value="Pp3c24_19370V3.1"/>
    <property type="gene ID" value="Pp3c24_19370"/>
</dbReference>
<keyword evidence="2 9" id="KW-0813">Transport</keyword>
<reference evidence="11" key="3">
    <citation type="submission" date="2020-12" db="UniProtKB">
        <authorList>
            <consortium name="EnsemblPlants"/>
        </authorList>
    </citation>
    <scope>IDENTIFICATION</scope>
</reference>
<sequence>MAVRRLLPSALRSRSFCSSSGGPAQLSGVQEIAKPASTHGEIGEVSGIPADQLKRKVVIYSPSRCTTQSGPATDKWKISFESVNKWENPLMGWTSTGDPYQSVGEASLNFDTKESAVDFAEKYGWQYTVREPHQAILKPKAYADNFKWKGPVPEYD</sequence>
<gene>
    <name evidence="11" type="primary">LOC112276645</name>
    <name evidence="10" type="ORF">PHYPA_029281</name>
</gene>
<organism evidence="10">
    <name type="scientific">Physcomitrium patens</name>
    <name type="common">Spreading-leaved earth moss</name>
    <name type="synonym">Physcomitrella patens</name>
    <dbReference type="NCBI Taxonomy" id="3218"/>
    <lineage>
        <taxon>Eukaryota</taxon>
        <taxon>Viridiplantae</taxon>
        <taxon>Streptophyta</taxon>
        <taxon>Embryophyta</taxon>
        <taxon>Bryophyta</taxon>
        <taxon>Bryophytina</taxon>
        <taxon>Bryopsida</taxon>
        <taxon>Funariidae</taxon>
        <taxon>Funariales</taxon>
        <taxon>Funariaceae</taxon>
        <taxon>Physcomitrium</taxon>
    </lineage>
</organism>
<comment type="subcellular location">
    <subcellularLocation>
        <location evidence="9">Mitochondrion inner membrane</location>
        <topology evidence="9">Peripheral membrane protein</topology>
        <orientation evidence="9">Matrix side</orientation>
    </subcellularLocation>
</comment>
<dbReference type="RefSeq" id="XP_024363902.1">
    <property type="nucleotide sequence ID" value="XM_024508134.2"/>
</dbReference>
<dbReference type="FunFam" id="3.30.160.190:FF:000002">
    <property type="entry name" value="NADH dehydrogenase [ubiquinone] iron-sulfur protein 4"/>
    <property type="match status" value="1"/>
</dbReference>
<evidence type="ECO:0000256" key="8">
    <source>
        <dbReference type="ARBA" id="ARBA00023136"/>
    </source>
</evidence>
<dbReference type="GO" id="GO:0022900">
    <property type="term" value="P:electron transport chain"/>
    <property type="evidence" value="ECO:0007669"/>
    <property type="project" value="InterPro"/>
</dbReference>
<dbReference type="AlphaFoldDB" id="A0A2K1IHE4"/>
<evidence type="ECO:0000256" key="5">
    <source>
        <dbReference type="ARBA" id="ARBA00022946"/>
    </source>
</evidence>
<dbReference type="InterPro" id="IPR006885">
    <property type="entry name" value="NADH_UbQ_FeS_4_mit-like"/>
</dbReference>
<name>A0A2K1IHE4_PHYPA</name>
<dbReference type="Pfam" id="PF04800">
    <property type="entry name" value="NDUS4"/>
    <property type="match status" value="1"/>
</dbReference>
<reference evidence="10 12" key="1">
    <citation type="journal article" date="2008" name="Science">
        <title>The Physcomitrella genome reveals evolutionary insights into the conquest of land by plants.</title>
        <authorList>
            <person name="Rensing S."/>
            <person name="Lang D."/>
            <person name="Zimmer A."/>
            <person name="Terry A."/>
            <person name="Salamov A."/>
            <person name="Shapiro H."/>
            <person name="Nishiyama T."/>
            <person name="Perroud P.-F."/>
            <person name="Lindquist E."/>
            <person name="Kamisugi Y."/>
            <person name="Tanahashi T."/>
            <person name="Sakakibara K."/>
            <person name="Fujita T."/>
            <person name="Oishi K."/>
            <person name="Shin-I T."/>
            <person name="Kuroki Y."/>
            <person name="Toyoda A."/>
            <person name="Suzuki Y."/>
            <person name="Hashimoto A."/>
            <person name="Yamaguchi K."/>
            <person name="Sugano A."/>
            <person name="Kohara Y."/>
            <person name="Fujiyama A."/>
            <person name="Anterola A."/>
            <person name="Aoki S."/>
            <person name="Ashton N."/>
            <person name="Barbazuk W.B."/>
            <person name="Barker E."/>
            <person name="Bennetzen J."/>
            <person name="Bezanilla M."/>
            <person name="Blankenship R."/>
            <person name="Cho S.H."/>
            <person name="Dutcher S."/>
            <person name="Estelle M."/>
            <person name="Fawcett J.A."/>
            <person name="Gundlach H."/>
            <person name="Hanada K."/>
            <person name="Heyl A."/>
            <person name="Hicks K.A."/>
            <person name="Hugh J."/>
            <person name="Lohr M."/>
            <person name="Mayer K."/>
            <person name="Melkozernov A."/>
            <person name="Murata T."/>
            <person name="Nelson D."/>
            <person name="Pils B."/>
            <person name="Prigge M."/>
            <person name="Reiss B."/>
            <person name="Renner T."/>
            <person name="Rombauts S."/>
            <person name="Rushton P."/>
            <person name="Sanderfoot A."/>
            <person name="Schween G."/>
            <person name="Shiu S.-H."/>
            <person name="Stueber K."/>
            <person name="Theodoulou F.L."/>
            <person name="Tu H."/>
            <person name="Van de Peer Y."/>
            <person name="Verrier P.J."/>
            <person name="Waters E."/>
            <person name="Wood A."/>
            <person name="Yang L."/>
            <person name="Cove D."/>
            <person name="Cuming A."/>
            <person name="Hasebe M."/>
            <person name="Lucas S."/>
            <person name="Mishler D.B."/>
            <person name="Reski R."/>
            <person name="Grigoriev I."/>
            <person name="Quatrano R.S."/>
            <person name="Boore J.L."/>
        </authorList>
    </citation>
    <scope>NUCLEOTIDE SEQUENCE [LARGE SCALE GENOMIC DNA]</scope>
    <source>
        <strain evidence="11 12">cv. Gransden 2004</strain>
    </source>
</reference>
<dbReference type="STRING" id="3218.A0A2K1IHE4"/>
<dbReference type="EnsemblPlants" id="Pp3c24_19370V3.2">
    <property type="protein sequence ID" value="Pp3c24_19370V3.2"/>
    <property type="gene ID" value="Pp3c24_19370"/>
</dbReference>
<evidence type="ECO:0000256" key="4">
    <source>
        <dbReference type="ARBA" id="ARBA00022792"/>
    </source>
</evidence>
<keyword evidence="4 9" id="KW-0999">Mitochondrion inner membrane</keyword>